<keyword evidence="3" id="KW-1185">Reference proteome</keyword>
<protein>
    <recommendedName>
        <fullName evidence="1">Endonuclease/exonuclease/phosphatase domain-containing protein</fullName>
    </recommendedName>
</protein>
<dbReference type="InterPro" id="IPR005135">
    <property type="entry name" value="Endo/exonuclease/phosphatase"/>
</dbReference>
<dbReference type="Gene3D" id="3.60.10.10">
    <property type="entry name" value="Endonuclease/exonuclease/phosphatase"/>
    <property type="match status" value="1"/>
</dbReference>
<sequence length="306" mass="35126">MSLTVTTLNLCNFCAPPYSFYDFETTYATAQWQQKQTWLTQLLELVKSDIICFQEVFSIQELNDIIAPLGLSHFAYCDEPAIDTNNPYLYKRPIVLMASRYPLVNIRRITHPSFLNMAPLSREVINCEVIHPEYGHIRLYGTHLKSKRATDFVLDHPEYQSLPQASIQHIGRLLSDKQRSDEAMALYIDFMTQQASQPLPTFIMGDFNQQAIQSNLAFFTEHTESKETLESDAKLLDSFYLSTLQTRKPTHYFYGNGSVLDYIVCPESILSQLNLNELTFNVLDDHISQDEINMTTDHALVSITLS</sequence>
<reference evidence="2 3" key="1">
    <citation type="submission" date="2014-11" db="EMBL/GenBank/DDBJ databases">
        <title>Complete Genome Sequence of Pseudoalteromonas sp. Strain OCN003 Isolated from Kaneohe Bay, Oahu, Hawaii.</title>
        <authorList>
            <person name="Beurmann S."/>
            <person name="Videau P."/>
            <person name="Ushijima B."/>
            <person name="Smith A.M."/>
            <person name="Aeby G.S."/>
            <person name="Callahan S.M."/>
            <person name="Belcaid M."/>
        </authorList>
    </citation>
    <scope>NUCLEOTIDE SEQUENCE [LARGE SCALE GENOMIC DNA]</scope>
    <source>
        <strain evidence="2 3">OCN003</strain>
    </source>
</reference>
<evidence type="ECO:0000259" key="1">
    <source>
        <dbReference type="Pfam" id="PF03372"/>
    </source>
</evidence>
<name>A0A0A7EFY2_9GAMM</name>
<dbReference type="AlphaFoldDB" id="A0A0A7EFY2"/>
<gene>
    <name evidence="2" type="ORF">OM33_10115</name>
</gene>
<dbReference type="STRING" id="1348114.OM33_10115"/>
<feature type="domain" description="Endonuclease/exonuclease/phosphatase" evidence="1">
    <location>
        <begin position="37"/>
        <end position="267"/>
    </location>
</feature>
<evidence type="ECO:0000313" key="3">
    <source>
        <dbReference type="Proteomes" id="UP000030341"/>
    </source>
</evidence>
<accession>A0A0A7EFY2</accession>
<evidence type="ECO:0000313" key="2">
    <source>
        <dbReference type="EMBL" id="AIY65463.1"/>
    </source>
</evidence>
<dbReference type="Pfam" id="PF03372">
    <property type="entry name" value="Exo_endo_phos"/>
    <property type="match status" value="1"/>
</dbReference>
<dbReference type="SUPFAM" id="SSF56219">
    <property type="entry name" value="DNase I-like"/>
    <property type="match status" value="1"/>
</dbReference>
<proteinExistence type="predicted"/>
<dbReference type="OrthoDB" id="833328at2"/>
<dbReference type="EMBL" id="CP009888">
    <property type="protein sequence ID" value="AIY65463.1"/>
    <property type="molecule type" value="Genomic_DNA"/>
</dbReference>
<dbReference type="eggNOG" id="COG2374">
    <property type="taxonomic scope" value="Bacteria"/>
</dbReference>
<organism evidence="2 3">
    <name type="scientific">Pseudoalteromonas piratica</name>
    <dbReference type="NCBI Taxonomy" id="1348114"/>
    <lineage>
        <taxon>Bacteria</taxon>
        <taxon>Pseudomonadati</taxon>
        <taxon>Pseudomonadota</taxon>
        <taxon>Gammaproteobacteria</taxon>
        <taxon>Alteromonadales</taxon>
        <taxon>Pseudoalteromonadaceae</taxon>
        <taxon>Pseudoalteromonas</taxon>
    </lineage>
</organism>
<dbReference type="Proteomes" id="UP000030341">
    <property type="component" value="Chromosome 1"/>
</dbReference>
<dbReference type="GO" id="GO:0003824">
    <property type="term" value="F:catalytic activity"/>
    <property type="evidence" value="ECO:0007669"/>
    <property type="project" value="InterPro"/>
</dbReference>
<dbReference type="InterPro" id="IPR036691">
    <property type="entry name" value="Endo/exonu/phosph_ase_sf"/>
</dbReference>
<dbReference type="HOGENOM" id="CLU_056923_1_0_6"/>
<dbReference type="KEGG" id="pseo:OM33_10115"/>